<evidence type="ECO:0000256" key="2">
    <source>
        <dbReference type="SAM" id="MobiDB-lite"/>
    </source>
</evidence>
<feature type="coiled-coil region" evidence="1">
    <location>
        <begin position="251"/>
        <end position="285"/>
    </location>
</feature>
<evidence type="ECO:0000256" key="1">
    <source>
        <dbReference type="SAM" id="Coils"/>
    </source>
</evidence>
<comment type="caution">
    <text evidence="3">The sequence shown here is derived from an EMBL/GenBank/DDBJ whole genome shotgun (WGS) entry which is preliminary data.</text>
</comment>
<keyword evidence="4" id="KW-1185">Reference proteome</keyword>
<name>A0AAV9VFA5_9PEZI</name>
<dbReference type="AlphaFoldDB" id="A0AAV9VFA5"/>
<keyword evidence="1" id="KW-0175">Coiled coil</keyword>
<evidence type="ECO:0000313" key="3">
    <source>
        <dbReference type="EMBL" id="KAK6360092.1"/>
    </source>
</evidence>
<evidence type="ECO:0000313" key="4">
    <source>
        <dbReference type="Proteomes" id="UP001373714"/>
    </source>
</evidence>
<accession>A0AAV9VFA5</accession>
<sequence>MEVGSIISSVLTDDWTKDLQAAPKLIRIMGLCAALATKKEIISMELQDTRLANKGLLSNLLHLSNHGQSAFQQAHSDTYKISIRAEEIGRAEGYIDRIIKNFGKKDPRARKRLERALRGLEQQVQLSKAEGELTEAAFKEWKDKTDILHEAVASKQVQTQKTYNEKMEHEQQMDRTYNKVQRETVDAKNEFESAAMTAQRAQNAAAESYNQLRSAGGLVGKFAIGAATGVLGLALFGICEGFNVYSKNRSAREAEHRLELQTKMLRDLERELITVQEGVNAAKSETQKWDEVCKAVTVALENLSLLQHHVRQMVQYFSCLSDQIAMLSERCNEEFHKFVLESEATENGEADEDDFEELLEMARQIKAFALVVHAKAKIYSSISQNELFQGFQLISRLSNRSPLMLSDQEYIERSIGDLTLYQGSAESGIAKSVHEVGGYGEPSTLMCQSMLIKYSLQSKVRLFEECKRIYPTLTDDSPLNPDRQQPPPYTSGLGHSN</sequence>
<organism evidence="3 4">
    <name type="scientific">Orbilia blumenaviensis</name>
    <dbReference type="NCBI Taxonomy" id="1796055"/>
    <lineage>
        <taxon>Eukaryota</taxon>
        <taxon>Fungi</taxon>
        <taxon>Dikarya</taxon>
        <taxon>Ascomycota</taxon>
        <taxon>Pezizomycotina</taxon>
        <taxon>Orbiliomycetes</taxon>
        <taxon>Orbiliales</taxon>
        <taxon>Orbiliaceae</taxon>
        <taxon>Orbilia</taxon>
    </lineage>
</organism>
<gene>
    <name evidence="3" type="ORF">TWF730_006246</name>
</gene>
<dbReference type="Proteomes" id="UP001373714">
    <property type="component" value="Unassembled WGS sequence"/>
</dbReference>
<feature type="region of interest" description="Disordered" evidence="2">
    <location>
        <begin position="473"/>
        <end position="497"/>
    </location>
</feature>
<dbReference type="EMBL" id="JAVHNS010000003">
    <property type="protein sequence ID" value="KAK6360092.1"/>
    <property type="molecule type" value="Genomic_DNA"/>
</dbReference>
<dbReference type="Gene3D" id="1.20.1170.10">
    <property type="match status" value="1"/>
</dbReference>
<reference evidence="3 4" key="1">
    <citation type="submission" date="2019-10" db="EMBL/GenBank/DDBJ databases">
        <authorList>
            <person name="Palmer J.M."/>
        </authorList>
    </citation>
    <scope>NUCLEOTIDE SEQUENCE [LARGE SCALE GENOMIC DNA]</scope>
    <source>
        <strain evidence="3 4">TWF730</strain>
    </source>
</reference>
<protein>
    <submittedName>
        <fullName evidence="3">Uncharacterized protein</fullName>
    </submittedName>
</protein>
<proteinExistence type="predicted"/>
<dbReference type="PANTHER" id="PTHR33488">
    <property type="entry name" value="ZGC:162509"/>
    <property type="match status" value="1"/>
</dbReference>
<dbReference type="PANTHER" id="PTHR33488:SF2">
    <property type="entry name" value="EARLY ENDOSOME ANTIGEN 1-LIKE"/>
    <property type="match status" value="1"/>
</dbReference>